<evidence type="ECO:0000313" key="3">
    <source>
        <dbReference type="Proteomes" id="UP000030993"/>
    </source>
</evidence>
<dbReference type="Proteomes" id="UP000030993">
    <property type="component" value="Unassembled WGS sequence"/>
</dbReference>
<sequence>MAYIVTKLLTTEKSTEFFLIGSFSDMKQAAAAATDEYKEYNKQASFMNLEMINEWLSTRGEYSFRKDRNNRLQLDISIAEENQIIQKDHQRIFTCTDADSEFVKLSGALVSDGEKKAEI</sequence>
<evidence type="ECO:0000256" key="1">
    <source>
        <dbReference type="SAM" id="Coils"/>
    </source>
</evidence>
<feature type="coiled-coil region" evidence="1">
    <location>
        <begin position="23"/>
        <end position="50"/>
    </location>
</feature>
<evidence type="ECO:0000313" key="2">
    <source>
        <dbReference type="EMBL" id="KHM52383.1"/>
    </source>
</evidence>
<name>A0A0B2K0A1_9FIRM</name>
<dbReference type="EMBL" id="JSCE01000100">
    <property type="protein sequence ID" value="KHM52383.1"/>
    <property type="molecule type" value="Genomic_DNA"/>
</dbReference>
<dbReference type="STRING" id="82374.NZ47_05210"/>
<dbReference type="RefSeq" id="WP_037330096.1">
    <property type="nucleotide sequence ID" value="NZ_JSCE01000100.1"/>
</dbReference>
<accession>A0A0B2K0A1</accession>
<gene>
    <name evidence="2" type="ORF">NZ47_05210</name>
</gene>
<proteinExistence type="predicted"/>
<reference evidence="2 3" key="1">
    <citation type="journal article" date="2013" name="PLoS ONE">
        <title>Identification and characterization of three novel lipases belonging to families II and V from Anaerovibrio lipolyticus 5ST.</title>
        <authorList>
            <person name="Prive F."/>
            <person name="Kaderbhai N.N."/>
            <person name="Girdwood S."/>
            <person name="Worgan H.J."/>
            <person name="Pinloche E."/>
            <person name="Scollan N.D."/>
            <person name="Huws S.A."/>
            <person name="Newbold C.J."/>
        </authorList>
    </citation>
    <scope>NUCLEOTIDE SEQUENCE [LARGE SCALE GENOMIC DNA]</scope>
    <source>
        <strain evidence="2 3">5S</strain>
    </source>
</reference>
<keyword evidence="3" id="KW-1185">Reference proteome</keyword>
<protein>
    <submittedName>
        <fullName evidence="2">Uncharacterized protein</fullName>
    </submittedName>
</protein>
<organism evidence="2 3">
    <name type="scientific">Anaerovibrio lipolyticus</name>
    <dbReference type="NCBI Taxonomy" id="82374"/>
    <lineage>
        <taxon>Bacteria</taxon>
        <taxon>Bacillati</taxon>
        <taxon>Bacillota</taxon>
        <taxon>Negativicutes</taxon>
        <taxon>Selenomonadales</taxon>
        <taxon>Selenomonadaceae</taxon>
        <taxon>Anaerovibrio</taxon>
    </lineage>
</organism>
<keyword evidence="1" id="KW-0175">Coiled coil</keyword>
<comment type="caution">
    <text evidence="2">The sequence shown here is derived from an EMBL/GenBank/DDBJ whole genome shotgun (WGS) entry which is preliminary data.</text>
</comment>
<dbReference type="AlphaFoldDB" id="A0A0B2K0A1"/>
<dbReference type="eggNOG" id="ENOG5033XKI">
    <property type="taxonomic scope" value="Bacteria"/>
</dbReference>